<reference evidence="2" key="1">
    <citation type="submission" date="2020-05" db="EMBL/GenBank/DDBJ databases">
        <authorList>
            <person name="Chiriac C."/>
            <person name="Salcher M."/>
            <person name="Ghai R."/>
            <person name="Kavagutti S V."/>
        </authorList>
    </citation>
    <scope>NUCLEOTIDE SEQUENCE</scope>
</reference>
<proteinExistence type="predicted"/>
<dbReference type="EMBL" id="LR798238">
    <property type="protein sequence ID" value="CAB5212536.1"/>
    <property type="molecule type" value="Genomic_DNA"/>
</dbReference>
<evidence type="ECO:0000313" key="2">
    <source>
        <dbReference type="EMBL" id="CAB5212536.1"/>
    </source>
</evidence>
<name>A0A6J7WFC0_9CAUD</name>
<dbReference type="InterPro" id="IPR009425">
    <property type="entry name" value="DSRM_SSAP"/>
</dbReference>
<protein>
    <submittedName>
        <fullName evidence="2">Single-strand annealing protein SAK3</fullName>
    </submittedName>
</protein>
<gene>
    <name evidence="2" type="ORF">UFOVP194_26</name>
</gene>
<evidence type="ECO:0000259" key="1">
    <source>
        <dbReference type="Pfam" id="PF06378"/>
    </source>
</evidence>
<sequence length="197" mass="22050">MSQQQFQTEVMDQLKMEQSKMTSFAELRKINVNDKTETKNGLTYLSWAWAVDTLLQQDPTATWFYGEPVKFNDTLMVFCTVTAFGKSMTAQLPVIDFRNKAIPNPDAMAVNTGMQRCLAKAIALHGIGLYIYSGEDLPEPEDKTIEYGETLTAAAEKGEAELHKVWLKIATEMGKEKAAKFWAINGAHFKELAKGAE</sequence>
<dbReference type="Pfam" id="PF06378">
    <property type="entry name" value="SSAP_Sak"/>
    <property type="match status" value="1"/>
</dbReference>
<accession>A0A6J7WFC0</accession>
<feature type="domain" description="SSAP RNA binding" evidence="1">
    <location>
        <begin position="23"/>
        <end position="142"/>
    </location>
</feature>
<organism evidence="2">
    <name type="scientific">uncultured Caudovirales phage</name>
    <dbReference type="NCBI Taxonomy" id="2100421"/>
    <lineage>
        <taxon>Viruses</taxon>
        <taxon>Duplodnaviria</taxon>
        <taxon>Heunggongvirae</taxon>
        <taxon>Uroviricota</taxon>
        <taxon>Caudoviricetes</taxon>
        <taxon>Peduoviridae</taxon>
        <taxon>Maltschvirus</taxon>
        <taxon>Maltschvirus maltsch</taxon>
    </lineage>
</organism>